<dbReference type="PANTHER" id="PTHR43133:SF46">
    <property type="entry name" value="RNA POLYMERASE SIGMA-70 FACTOR ECF SUBFAMILY"/>
    <property type="match status" value="1"/>
</dbReference>
<keyword evidence="8" id="KW-1185">Reference proteome</keyword>
<feature type="domain" description="RNA polymerase sigma factor 70 region 4 type 2" evidence="6">
    <location>
        <begin position="125"/>
        <end position="176"/>
    </location>
</feature>
<dbReference type="InterPro" id="IPR007627">
    <property type="entry name" value="RNA_pol_sigma70_r2"/>
</dbReference>
<dbReference type="STRING" id="504486.SAMN05660703_2563"/>
<evidence type="ECO:0000256" key="1">
    <source>
        <dbReference type="ARBA" id="ARBA00010641"/>
    </source>
</evidence>
<evidence type="ECO:0000313" key="8">
    <source>
        <dbReference type="Proteomes" id="UP000192360"/>
    </source>
</evidence>
<dbReference type="AlphaFoldDB" id="A0A1W2BN00"/>
<evidence type="ECO:0000259" key="6">
    <source>
        <dbReference type="Pfam" id="PF08281"/>
    </source>
</evidence>
<dbReference type="EMBL" id="FWXO01000004">
    <property type="protein sequence ID" value="SMC74355.1"/>
    <property type="molecule type" value="Genomic_DNA"/>
</dbReference>
<dbReference type="RefSeq" id="WP_084061882.1">
    <property type="nucleotide sequence ID" value="NZ_FWXO01000004.1"/>
</dbReference>
<evidence type="ECO:0000259" key="5">
    <source>
        <dbReference type="Pfam" id="PF04542"/>
    </source>
</evidence>
<dbReference type="InterPro" id="IPR013325">
    <property type="entry name" value="RNA_pol_sigma_r2"/>
</dbReference>
<dbReference type="InterPro" id="IPR039425">
    <property type="entry name" value="RNA_pol_sigma-70-like"/>
</dbReference>
<dbReference type="CDD" id="cd06171">
    <property type="entry name" value="Sigma70_r4"/>
    <property type="match status" value="1"/>
</dbReference>
<protein>
    <submittedName>
        <fullName evidence="7">RNA polymerase sigma factor, sigma-70 family</fullName>
    </submittedName>
</protein>
<dbReference type="NCBIfam" id="TIGR02937">
    <property type="entry name" value="sigma70-ECF"/>
    <property type="match status" value="1"/>
</dbReference>
<gene>
    <name evidence="7" type="ORF">SAMN05660703_2563</name>
</gene>
<dbReference type="GO" id="GO:0006352">
    <property type="term" value="P:DNA-templated transcription initiation"/>
    <property type="evidence" value="ECO:0007669"/>
    <property type="project" value="InterPro"/>
</dbReference>
<reference evidence="7 8" key="1">
    <citation type="submission" date="2017-04" db="EMBL/GenBank/DDBJ databases">
        <authorList>
            <person name="Afonso C.L."/>
            <person name="Miller P.J."/>
            <person name="Scott M.A."/>
            <person name="Spackman E."/>
            <person name="Goraichik I."/>
            <person name="Dimitrov K.M."/>
            <person name="Suarez D.L."/>
            <person name="Swayne D.E."/>
        </authorList>
    </citation>
    <scope>NUCLEOTIDE SEQUENCE [LARGE SCALE GENOMIC DNA]</scope>
    <source>
        <strain evidence="7 8">DSM 21164</strain>
    </source>
</reference>
<accession>A0A1W2BN00</accession>
<dbReference type="PANTHER" id="PTHR43133">
    <property type="entry name" value="RNA POLYMERASE ECF-TYPE SIGMA FACTO"/>
    <property type="match status" value="1"/>
</dbReference>
<keyword evidence="2" id="KW-0805">Transcription regulation</keyword>
<dbReference type="InterPro" id="IPR014284">
    <property type="entry name" value="RNA_pol_sigma-70_dom"/>
</dbReference>
<evidence type="ECO:0000256" key="3">
    <source>
        <dbReference type="ARBA" id="ARBA00023082"/>
    </source>
</evidence>
<dbReference type="InterPro" id="IPR013249">
    <property type="entry name" value="RNA_pol_sigma70_r4_t2"/>
</dbReference>
<evidence type="ECO:0000313" key="7">
    <source>
        <dbReference type="EMBL" id="SMC74355.1"/>
    </source>
</evidence>
<feature type="domain" description="RNA polymerase sigma-70 region 2" evidence="5">
    <location>
        <begin position="25"/>
        <end position="89"/>
    </location>
</feature>
<dbReference type="InterPro" id="IPR036388">
    <property type="entry name" value="WH-like_DNA-bd_sf"/>
</dbReference>
<dbReference type="Gene3D" id="1.10.10.10">
    <property type="entry name" value="Winged helix-like DNA-binding domain superfamily/Winged helix DNA-binding domain"/>
    <property type="match status" value="1"/>
</dbReference>
<dbReference type="GO" id="GO:0016987">
    <property type="term" value="F:sigma factor activity"/>
    <property type="evidence" value="ECO:0007669"/>
    <property type="project" value="UniProtKB-KW"/>
</dbReference>
<comment type="similarity">
    <text evidence="1">Belongs to the sigma-70 factor family. ECF subfamily.</text>
</comment>
<dbReference type="Pfam" id="PF08281">
    <property type="entry name" value="Sigma70_r4_2"/>
    <property type="match status" value="1"/>
</dbReference>
<dbReference type="Pfam" id="PF04542">
    <property type="entry name" value="Sigma70_r2"/>
    <property type="match status" value="1"/>
</dbReference>
<proteinExistence type="inferred from homology"/>
<organism evidence="7 8">
    <name type="scientific">Cellulophaga tyrosinoxydans</name>
    <dbReference type="NCBI Taxonomy" id="504486"/>
    <lineage>
        <taxon>Bacteria</taxon>
        <taxon>Pseudomonadati</taxon>
        <taxon>Bacteroidota</taxon>
        <taxon>Flavobacteriia</taxon>
        <taxon>Flavobacteriales</taxon>
        <taxon>Flavobacteriaceae</taxon>
        <taxon>Cellulophaga</taxon>
    </lineage>
</organism>
<dbReference type="Gene3D" id="1.10.1740.10">
    <property type="match status" value="1"/>
</dbReference>
<dbReference type="OrthoDB" id="9150024at2"/>
<dbReference type="Proteomes" id="UP000192360">
    <property type="component" value="Unassembled WGS sequence"/>
</dbReference>
<evidence type="ECO:0000256" key="4">
    <source>
        <dbReference type="ARBA" id="ARBA00023163"/>
    </source>
</evidence>
<dbReference type="SUPFAM" id="SSF88659">
    <property type="entry name" value="Sigma3 and sigma4 domains of RNA polymerase sigma factors"/>
    <property type="match status" value="1"/>
</dbReference>
<dbReference type="GO" id="GO:0003677">
    <property type="term" value="F:DNA binding"/>
    <property type="evidence" value="ECO:0007669"/>
    <property type="project" value="InterPro"/>
</dbReference>
<sequence>MLDNKEHILWSLFLEGDKNAFSAIFKMHYSSLYNYGIKICGNTHLVEDVLQSFFINLFENRKRIGEVSNVKGYIFISYRRALFAYLKKESIFTEIKNDTHNRSNFEISPEEIHINQDFSSVQKETISKILNTLAPREREVIYLKYYSELETNEISNIMDISYQSVLNTLQKAFTKLRKEVENAVLTAILKKK</sequence>
<name>A0A1W2BN00_9FLAO</name>
<keyword evidence="3" id="KW-0731">Sigma factor</keyword>
<keyword evidence="4" id="KW-0804">Transcription</keyword>
<dbReference type="InterPro" id="IPR013324">
    <property type="entry name" value="RNA_pol_sigma_r3/r4-like"/>
</dbReference>
<dbReference type="SUPFAM" id="SSF88946">
    <property type="entry name" value="Sigma2 domain of RNA polymerase sigma factors"/>
    <property type="match status" value="1"/>
</dbReference>
<evidence type="ECO:0000256" key="2">
    <source>
        <dbReference type="ARBA" id="ARBA00023015"/>
    </source>
</evidence>